<dbReference type="PROSITE" id="PS50206">
    <property type="entry name" value="RHODANESE_3"/>
    <property type="match status" value="1"/>
</dbReference>
<gene>
    <name evidence="14" type="ORF">OC25_25530</name>
</gene>
<dbReference type="CDD" id="cd00158">
    <property type="entry name" value="RHOD"/>
    <property type="match status" value="1"/>
</dbReference>
<organism evidence="14 15">
    <name type="scientific">Pedobacter kyungheensis</name>
    <dbReference type="NCBI Taxonomy" id="1069985"/>
    <lineage>
        <taxon>Bacteria</taxon>
        <taxon>Pseudomonadati</taxon>
        <taxon>Bacteroidota</taxon>
        <taxon>Sphingobacteriia</taxon>
        <taxon>Sphingobacteriales</taxon>
        <taxon>Sphingobacteriaceae</taxon>
        <taxon>Pedobacter</taxon>
    </lineage>
</organism>
<dbReference type="NCBIfam" id="NF004281">
    <property type="entry name" value="PRK05690.1"/>
    <property type="match status" value="1"/>
</dbReference>
<proteinExistence type="inferred from homology"/>
<dbReference type="InterPro" id="IPR035985">
    <property type="entry name" value="Ubiquitin-activating_enz"/>
</dbReference>
<dbReference type="FunFam" id="3.40.50.720:FF:000033">
    <property type="entry name" value="Adenylyltransferase and sulfurtransferase MOCS3"/>
    <property type="match status" value="1"/>
</dbReference>
<evidence type="ECO:0000256" key="10">
    <source>
        <dbReference type="ARBA" id="ARBA00075110"/>
    </source>
</evidence>
<dbReference type="Gene3D" id="3.40.250.10">
    <property type="entry name" value="Rhodanese-like domain"/>
    <property type="match status" value="1"/>
</dbReference>
<feature type="domain" description="Rhodanese" evidence="13">
    <location>
        <begin position="268"/>
        <end position="343"/>
    </location>
</feature>
<dbReference type="Gene3D" id="3.40.50.720">
    <property type="entry name" value="NAD(P)-binding Rossmann-like Domain"/>
    <property type="match status" value="1"/>
</dbReference>
<reference evidence="14 15" key="1">
    <citation type="submission" date="2014-10" db="EMBL/GenBank/DDBJ databases">
        <title>Pedobacter Kyungheensis.</title>
        <authorList>
            <person name="Anderson B.M."/>
            <person name="Newman J.D."/>
        </authorList>
    </citation>
    <scope>NUCLEOTIDE SEQUENCE [LARGE SCALE GENOMIC DNA]</scope>
    <source>
        <strain evidence="14 15">KACC 16221</strain>
    </source>
</reference>
<comment type="catalytic activity">
    <reaction evidence="5">
        <text>[molybdopterin-synthase sulfur-carrier protein]-C-terminal Gly-Gly + ATP + H(+) = [molybdopterin-synthase sulfur-carrier protein]-C-terminal Gly-Gly-AMP + diphosphate</text>
        <dbReference type="Rhea" id="RHEA:43616"/>
        <dbReference type="Rhea" id="RHEA-COMP:12159"/>
        <dbReference type="Rhea" id="RHEA-COMP:12202"/>
        <dbReference type="ChEBI" id="CHEBI:15378"/>
        <dbReference type="ChEBI" id="CHEBI:30616"/>
        <dbReference type="ChEBI" id="CHEBI:33019"/>
        <dbReference type="ChEBI" id="CHEBI:90618"/>
        <dbReference type="ChEBI" id="CHEBI:90778"/>
        <dbReference type="EC" id="2.7.7.80"/>
    </reaction>
</comment>
<dbReference type="GO" id="GO:0005524">
    <property type="term" value="F:ATP binding"/>
    <property type="evidence" value="ECO:0007669"/>
    <property type="project" value="UniProtKB-KW"/>
</dbReference>
<evidence type="ECO:0000256" key="6">
    <source>
        <dbReference type="ARBA" id="ARBA00055169"/>
    </source>
</evidence>
<evidence type="ECO:0000256" key="1">
    <source>
        <dbReference type="ARBA" id="ARBA00009919"/>
    </source>
</evidence>
<dbReference type="GO" id="GO:0061605">
    <property type="term" value="F:molybdopterin-synthase adenylyltransferase activity"/>
    <property type="evidence" value="ECO:0007669"/>
    <property type="project" value="UniProtKB-EC"/>
</dbReference>
<evidence type="ECO:0000256" key="9">
    <source>
        <dbReference type="ARBA" id="ARBA00073635"/>
    </source>
</evidence>
<evidence type="ECO:0000256" key="4">
    <source>
        <dbReference type="ARBA" id="ARBA00022840"/>
    </source>
</evidence>
<dbReference type="CDD" id="cd00757">
    <property type="entry name" value="ThiF_MoeB_HesA_family"/>
    <property type="match status" value="1"/>
</dbReference>
<dbReference type="Pfam" id="PF00899">
    <property type="entry name" value="ThiF"/>
    <property type="match status" value="1"/>
</dbReference>
<dbReference type="AlphaFoldDB" id="A0A0C1D623"/>
<comment type="similarity">
    <text evidence="1">Belongs to the HesA/MoeB/ThiF family.</text>
</comment>
<keyword evidence="4" id="KW-0067">ATP-binding</keyword>
<comment type="function">
    <text evidence="6">Catalyzes the adenylation by ATP of the carboxyl group of the C-terminal glycine of sulfur carrier protein MoaD.</text>
</comment>
<accession>A0A0C1D623</accession>
<evidence type="ECO:0000256" key="11">
    <source>
        <dbReference type="ARBA" id="ARBA00075328"/>
    </source>
</evidence>
<protein>
    <recommendedName>
        <fullName evidence="9">Molybdopterin-synthase adenylyltransferase</fullName>
        <ecNumber evidence="8">2.7.7.80</ecNumber>
    </recommendedName>
    <alternativeName>
        <fullName evidence="12">MoaD protein adenylase</fullName>
    </alternativeName>
    <alternativeName>
        <fullName evidence="10">Molybdopterin-converting factor subunit 1 adenylase</fullName>
    </alternativeName>
    <alternativeName>
        <fullName evidence="11">Sulfur carrier protein MoaD adenylyltransferase</fullName>
    </alternativeName>
</protein>
<evidence type="ECO:0000256" key="7">
    <source>
        <dbReference type="ARBA" id="ARBA00063809"/>
    </source>
</evidence>
<dbReference type="InterPro" id="IPR036873">
    <property type="entry name" value="Rhodanese-like_dom_sf"/>
</dbReference>
<dbReference type="OrthoDB" id="9804286at2"/>
<dbReference type="InterPro" id="IPR045886">
    <property type="entry name" value="ThiF/MoeB/HesA"/>
</dbReference>
<dbReference type="GO" id="GO:0005829">
    <property type="term" value="C:cytosol"/>
    <property type="evidence" value="ECO:0007669"/>
    <property type="project" value="TreeGrafter"/>
</dbReference>
<keyword evidence="3" id="KW-0547">Nucleotide-binding</keyword>
<keyword evidence="2" id="KW-0808">Transferase</keyword>
<dbReference type="EC" id="2.7.7.80" evidence="8"/>
<evidence type="ECO:0000256" key="3">
    <source>
        <dbReference type="ARBA" id="ARBA00022741"/>
    </source>
</evidence>
<evidence type="ECO:0000313" key="14">
    <source>
        <dbReference type="EMBL" id="KIA89220.1"/>
    </source>
</evidence>
<comment type="caution">
    <text evidence="14">The sequence shown here is derived from an EMBL/GenBank/DDBJ whole genome shotgun (WGS) entry which is preliminary data.</text>
</comment>
<comment type="subunit">
    <text evidence="7">Homodimer. Forms a stable heterotetrameric complex of 2 MoeB and 2 MoaD during adenylation of MoaD.</text>
</comment>
<evidence type="ECO:0000256" key="2">
    <source>
        <dbReference type="ARBA" id="ARBA00022679"/>
    </source>
</evidence>
<sequence length="343" mass="37448">MLVKAEQQRYNRQMLLPEMGAAGQQKLKTAKVLVIGAGGLGCPVLQYLAAAGIGEIGIVDDDLVDLSNLHRQILFNARDIGWPKATVASEKLSLLNPHVNLNTYVQRFDTACAATICSKYNLVIDCSDNFDTRYLVNDTCVALGKTLVFGSILRFEGQIAVFNHNGGVNYRDLYPEPPTEDISCADGGVIGTLPGLIGLYMANETIKLICGMGETLAGKLMSVDLLNNTQYVFSIQPDLTVASLTPPKTEAAVKEIDRTTLANWMETKPAEIFLIDVREAYEHEEHNIGGTNISLYDLTSTLDRIPVGKQVVCYCQTGQKSKMAVKLLQPHFGDEIYSLKGGI</sequence>
<dbReference type="SUPFAM" id="SSF69572">
    <property type="entry name" value="Activating enzymes of the ubiquitin-like proteins"/>
    <property type="match status" value="1"/>
</dbReference>
<dbReference type="Proteomes" id="UP000031246">
    <property type="component" value="Unassembled WGS sequence"/>
</dbReference>
<evidence type="ECO:0000256" key="5">
    <source>
        <dbReference type="ARBA" id="ARBA00052218"/>
    </source>
</evidence>
<dbReference type="GO" id="GO:0008146">
    <property type="term" value="F:sulfotransferase activity"/>
    <property type="evidence" value="ECO:0007669"/>
    <property type="project" value="TreeGrafter"/>
</dbReference>
<dbReference type="GO" id="GO:0004792">
    <property type="term" value="F:thiosulfate-cyanide sulfurtransferase activity"/>
    <property type="evidence" value="ECO:0007669"/>
    <property type="project" value="TreeGrafter"/>
</dbReference>
<name>A0A0C1D623_9SPHI</name>
<evidence type="ECO:0000256" key="12">
    <source>
        <dbReference type="ARBA" id="ARBA00078531"/>
    </source>
</evidence>
<dbReference type="InterPro" id="IPR001763">
    <property type="entry name" value="Rhodanese-like_dom"/>
</dbReference>
<dbReference type="EMBL" id="JSYN01000045">
    <property type="protein sequence ID" value="KIA89220.1"/>
    <property type="molecule type" value="Genomic_DNA"/>
</dbReference>
<dbReference type="InterPro" id="IPR000594">
    <property type="entry name" value="ThiF_NAD_FAD-bd"/>
</dbReference>
<evidence type="ECO:0000259" key="13">
    <source>
        <dbReference type="PROSITE" id="PS50206"/>
    </source>
</evidence>
<dbReference type="Pfam" id="PF00581">
    <property type="entry name" value="Rhodanese"/>
    <property type="match status" value="1"/>
</dbReference>
<dbReference type="RefSeq" id="WP_039482916.1">
    <property type="nucleotide sequence ID" value="NZ_JSYN01000045.1"/>
</dbReference>
<evidence type="ECO:0000313" key="15">
    <source>
        <dbReference type="Proteomes" id="UP000031246"/>
    </source>
</evidence>
<dbReference type="PANTHER" id="PTHR10953">
    <property type="entry name" value="UBIQUITIN-ACTIVATING ENZYME E1"/>
    <property type="match status" value="1"/>
</dbReference>
<evidence type="ECO:0000256" key="8">
    <source>
        <dbReference type="ARBA" id="ARBA00066884"/>
    </source>
</evidence>
<dbReference type="GO" id="GO:0008641">
    <property type="term" value="F:ubiquitin-like modifier activating enzyme activity"/>
    <property type="evidence" value="ECO:0007669"/>
    <property type="project" value="InterPro"/>
</dbReference>
<keyword evidence="15" id="KW-1185">Reference proteome</keyword>
<dbReference type="PANTHER" id="PTHR10953:SF102">
    <property type="entry name" value="ADENYLYLTRANSFERASE AND SULFURTRANSFERASE MOCS3"/>
    <property type="match status" value="1"/>
</dbReference>